<dbReference type="EMBL" id="JACIIQ010000022">
    <property type="protein sequence ID" value="MBB5672326.1"/>
    <property type="molecule type" value="Genomic_DNA"/>
</dbReference>
<dbReference type="AlphaFoldDB" id="A0AB73H340"/>
<sequence>MSVSPIVMALRQAGTPAAGDPETWTRWLDACQNEGLISPRTRNWLGVDGWLSRQVGEVPARSLSEFVRGQETPLRVVDLLAKQSHTEHRHLVGSHEASTLILMAPLDLSGMKGLVLDQVCKVLGYRGWSTYLTPEQVAHATACHQAQEYGPGQGPAIRPETYKPYGSDLPNALIEIKLALVKDAGGETVALVSSVDSPWCREGRLLGYTADWAPGHDRVPEAPMKNVHDWVLRAMKQAAVWAAERGATRVAWIDGMQKCRLNLQAFEGCMLRINRKDDQSFNYQVLRGDGWPLMHGQVQLGHALMKLGSVAAEKLRDAPLGESSYEDIEVSMQGDETNFVHDLVLPSVMRGWAASYDADLRAGEITVRSFDVVRTFDAKRERISSHLDENEACQRVHAHGSPEITLEPANISYRAYSFALTPSMKLAIEENYDVPDQPTDVRVVGMGR</sequence>
<dbReference type="Proteomes" id="UP000528595">
    <property type="component" value="Unassembled WGS sequence"/>
</dbReference>
<accession>A0AB73H340</accession>
<gene>
    <name evidence="1" type="ORF">FHR65_003924</name>
</gene>
<protein>
    <submittedName>
        <fullName evidence="1">Uncharacterized protein</fullName>
    </submittedName>
</protein>
<dbReference type="RefSeq" id="WP_184578643.1">
    <property type="nucleotide sequence ID" value="NZ_JACIIQ010000022.1"/>
</dbReference>
<reference evidence="1" key="1">
    <citation type="submission" date="2020-08" db="EMBL/GenBank/DDBJ databases">
        <title>Studying the diversity of plant-associated saprophytic bacteria and their role in host health and plant-pathogen interactions.</title>
        <authorList>
            <person name="Potnis N."/>
        </authorList>
    </citation>
    <scope>NUCLEOTIDE SEQUENCE</scope>
    <source>
        <strain evidence="1">F21</strain>
    </source>
</reference>
<comment type="caution">
    <text evidence="1">The sequence shown here is derived from an EMBL/GenBank/DDBJ whole genome shotgun (WGS) entry which is preliminary data.</text>
</comment>
<organism evidence="1">
    <name type="scientific">Xanthomonas arboricola</name>
    <dbReference type="NCBI Taxonomy" id="56448"/>
    <lineage>
        <taxon>Bacteria</taxon>
        <taxon>Pseudomonadati</taxon>
        <taxon>Pseudomonadota</taxon>
        <taxon>Gammaproteobacteria</taxon>
        <taxon>Lysobacterales</taxon>
        <taxon>Lysobacteraceae</taxon>
        <taxon>Xanthomonas</taxon>
    </lineage>
</organism>
<evidence type="ECO:0000313" key="1">
    <source>
        <dbReference type="EMBL" id="MBB5672326.1"/>
    </source>
</evidence>
<name>A0AB73H340_9XANT</name>
<proteinExistence type="predicted"/>